<accession>Q0AB08</accession>
<gene>
    <name evidence="1" type="ordered locus">Mlg_0625</name>
</gene>
<dbReference type="EMBL" id="CP000453">
    <property type="protein sequence ID" value="ABI55979.1"/>
    <property type="molecule type" value="Genomic_DNA"/>
</dbReference>
<dbReference type="PANTHER" id="PTHR34874:SF1">
    <property type="entry name" value="PROTEIN YCHN"/>
    <property type="match status" value="1"/>
</dbReference>
<dbReference type="InterPro" id="IPR027396">
    <property type="entry name" value="DsrEFH-like"/>
</dbReference>
<evidence type="ECO:0000313" key="1">
    <source>
        <dbReference type="EMBL" id="ABI55979.1"/>
    </source>
</evidence>
<organism evidence="1 2">
    <name type="scientific">Alkalilimnicola ehrlichii (strain ATCC BAA-1101 / DSM 17681 / MLHE-1)</name>
    <dbReference type="NCBI Taxonomy" id="187272"/>
    <lineage>
        <taxon>Bacteria</taxon>
        <taxon>Pseudomonadati</taxon>
        <taxon>Pseudomonadota</taxon>
        <taxon>Gammaproteobacteria</taxon>
        <taxon>Chromatiales</taxon>
        <taxon>Ectothiorhodospiraceae</taxon>
        <taxon>Alkalilimnicola</taxon>
    </lineage>
</organism>
<evidence type="ECO:0000313" key="2">
    <source>
        <dbReference type="Proteomes" id="UP000001962"/>
    </source>
</evidence>
<dbReference type="PANTHER" id="PTHR34874">
    <property type="entry name" value="PROTEIN YCHN"/>
    <property type="match status" value="1"/>
</dbReference>
<dbReference type="Gene3D" id="3.40.1260.10">
    <property type="entry name" value="DsrEFH-like"/>
    <property type="match status" value="1"/>
</dbReference>
<sequence length="118" mass="13061">MHYLILINDPPYGTERVFNGLRLAHALLKKADDNRVDVFLMADAVVGANAGQKTPDGFYNVERMLRRVLAGDRGRVLLCGTCMDARGMSDDDTMDGPRRSTMDELAQITADADKVIVF</sequence>
<dbReference type="SUPFAM" id="SSF75169">
    <property type="entry name" value="DsrEFH-like"/>
    <property type="match status" value="1"/>
</dbReference>
<dbReference type="Proteomes" id="UP000001962">
    <property type="component" value="Chromosome"/>
</dbReference>
<dbReference type="RefSeq" id="WP_011628374.1">
    <property type="nucleotide sequence ID" value="NC_008340.1"/>
</dbReference>
<dbReference type="HOGENOM" id="CLU_151801_2_0_6"/>
<reference evidence="2" key="1">
    <citation type="submission" date="2006-08" db="EMBL/GenBank/DDBJ databases">
        <title>Complete sequence of Alkalilimnicola ehrilichei MLHE-1.</title>
        <authorList>
            <person name="Copeland A."/>
            <person name="Lucas S."/>
            <person name="Lapidus A."/>
            <person name="Barry K."/>
            <person name="Detter J.C."/>
            <person name="Glavina del Rio T."/>
            <person name="Hammon N."/>
            <person name="Israni S."/>
            <person name="Dalin E."/>
            <person name="Tice H."/>
            <person name="Pitluck S."/>
            <person name="Sims D."/>
            <person name="Brettin T."/>
            <person name="Bruce D."/>
            <person name="Han C."/>
            <person name="Tapia R."/>
            <person name="Gilna P."/>
            <person name="Schmutz J."/>
            <person name="Larimer F."/>
            <person name="Land M."/>
            <person name="Hauser L."/>
            <person name="Kyrpides N."/>
            <person name="Mikhailova N."/>
            <person name="Oremland R.S."/>
            <person name="Hoeft S.E."/>
            <person name="Switzer-Blum J."/>
            <person name="Kulp T."/>
            <person name="King G."/>
            <person name="Tabita R."/>
            <person name="Witte B."/>
            <person name="Santini J.M."/>
            <person name="Basu P."/>
            <person name="Hollibaugh J.T."/>
            <person name="Xie G."/>
            <person name="Stolz J.F."/>
            <person name="Richardson P."/>
        </authorList>
    </citation>
    <scope>NUCLEOTIDE SEQUENCE [LARGE SCALE GENOMIC DNA]</scope>
    <source>
        <strain evidence="2">ATCC BAA-1101 / DSM 17681 / MLHE-1</strain>
    </source>
</reference>
<proteinExistence type="predicted"/>
<dbReference type="GO" id="GO:0005829">
    <property type="term" value="C:cytosol"/>
    <property type="evidence" value="ECO:0007669"/>
    <property type="project" value="TreeGrafter"/>
</dbReference>
<protein>
    <submittedName>
        <fullName evidence="1">DsrE family protein</fullName>
    </submittedName>
</protein>
<dbReference type="OrthoDB" id="9807918at2"/>
<dbReference type="eggNOG" id="COG1553">
    <property type="taxonomic scope" value="Bacteria"/>
</dbReference>
<dbReference type="KEGG" id="aeh:Mlg_0625"/>
<dbReference type="InterPro" id="IPR003787">
    <property type="entry name" value="Sulphur_relay_DsrE/F-like"/>
</dbReference>
<dbReference type="Pfam" id="PF02635">
    <property type="entry name" value="DsrE"/>
    <property type="match status" value="1"/>
</dbReference>
<keyword evidence="2" id="KW-1185">Reference proteome</keyword>
<name>Q0AB08_ALKEH</name>
<dbReference type="AlphaFoldDB" id="Q0AB08"/>